<dbReference type="Pfam" id="PF00999">
    <property type="entry name" value="Na_H_Exchanger"/>
    <property type="match status" value="1"/>
</dbReference>
<dbReference type="InterPro" id="IPR057290">
    <property type="entry name" value="CHX17_C"/>
</dbReference>
<feature type="transmembrane region" description="Helical" evidence="11">
    <location>
        <begin position="214"/>
        <end position="236"/>
    </location>
</feature>
<dbReference type="InterPro" id="IPR006153">
    <property type="entry name" value="Cation/H_exchanger_TM"/>
</dbReference>
<feature type="transmembrane region" description="Helical" evidence="11">
    <location>
        <begin position="6"/>
        <end position="24"/>
    </location>
</feature>
<feature type="compositionally biased region" description="Polar residues" evidence="10">
    <location>
        <begin position="536"/>
        <end position="546"/>
    </location>
</feature>
<keyword evidence="3" id="KW-0633">Potassium transport</keyword>
<dbReference type="AlphaFoldDB" id="A0A6A3CM84"/>
<dbReference type="GO" id="GO:0015297">
    <property type="term" value="F:antiporter activity"/>
    <property type="evidence" value="ECO:0007669"/>
    <property type="project" value="InterPro"/>
</dbReference>
<dbReference type="Pfam" id="PF23259">
    <property type="entry name" value="CHX17_C"/>
    <property type="match status" value="1"/>
</dbReference>
<evidence type="ECO:0000259" key="14">
    <source>
        <dbReference type="Pfam" id="PF23259"/>
    </source>
</evidence>
<evidence type="ECO:0000256" key="7">
    <source>
        <dbReference type="ARBA" id="ARBA00023065"/>
    </source>
</evidence>
<feature type="region of interest" description="Disordered" evidence="10">
    <location>
        <begin position="443"/>
        <end position="462"/>
    </location>
</feature>
<dbReference type="EMBL" id="VEPZ02000213">
    <property type="protein sequence ID" value="KAE8729827.1"/>
    <property type="molecule type" value="Genomic_DNA"/>
</dbReference>
<feature type="transmembrane region" description="Helical" evidence="11">
    <location>
        <begin position="182"/>
        <end position="202"/>
    </location>
</feature>
<evidence type="ECO:0000256" key="6">
    <source>
        <dbReference type="ARBA" id="ARBA00022989"/>
    </source>
</evidence>
<name>A0A6A3CM84_HIBSY</name>
<protein>
    <submittedName>
        <fullName evidence="15">Cation/H(+) antiporter 19</fullName>
    </submittedName>
</protein>
<evidence type="ECO:0000256" key="11">
    <source>
        <dbReference type="SAM" id="Phobius"/>
    </source>
</evidence>
<keyword evidence="7" id="KW-0406">Ion transport</keyword>
<evidence type="ECO:0000256" key="4">
    <source>
        <dbReference type="ARBA" id="ARBA00022692"/>
    </source>
</evidence>
<dbReference type="GO" id="GO:0016020">
    <property type="term" value="C:membrane"/>
    <property type="evidence" value="ECO:0007669"/>
    <property type="project" value="UniProtKB-SubCell"/>
</dbReference>
<dbReference type="Pfam" id="PF23256">
    <property type="entry name" value="CHX17_2nd"/>
    <property type="match status" value="1"/>
</dbReference>
<feature type="compositionally biased region" description="Basic and acidic residues" evidence="10">
    <location>
        <begin position="444"/>
        <end position="454"/>
    </location>
</feature>
<evidence type="ECO:0000256" key="1">
    <source>
        <dbReference type="ARBA" id="ARBA00004141"/>
    </source>
</evidence>
<reference evidence="15" key="1">
    <citation type="submission" date="2019-09" db="EMBL/GenBank/DDBJ databases">
        <title>Draft genome information of white flower Hibiscus syriacus.</title>
        <authorList>
            <person name="Kim Y.-M."/>
        </authorList>
    </citation>
    <scope>NUCLEOTIDE SEQUENCE [LARGE SCALE GENOMIC DNA]</scope>
    <source>
        <strain evidence="15">YM2019G1</strain>
    </source>
</reference>
<comment type="subcellular location">
    <subcellularLocation>
        <location evidence="1">Membrane</location>
        <topology evidence="1">Multi-pass membrane protein</topology>
    </subcellularLocation>
</comment>
<keyword evidence="6 11" id="KW-1133">Transmembrane helix</keyword>
<comment type="similarity">
    <text evidence="9">Belongs to the monovalent cation:proton antiporter 2 (CPA2) transporter (TC 2.A.37) family. CHX (TC 2.A.37.4) subfamily.</text>
</comment>
<evidence type="ECO:0000256" key="10">
    <source>
        <dbReference type="SAM" id="MobiDB-lite"/>
    </source>
</evidence>
<dbReference type="GO" id="GO:1902600">
    <property type="term" value="P:proton transmembrane transport"/>
    <property type="evidence" value="ECO:0007669"/>
    <property type="project" value="InterPro"/>
</dbReference>
<proteinExistence type="inferred from homology"/>
<evidence type="ECO:0000256" key="5">
    <source>
        <dbReference type="ARBA" id="ARBA00022958"/>
    </source>
</evidence>
<feature type="transmembrane region" description="Helical" evidence="11">
    <location>
        <begin position="55"/>
        <end position="74"/>
    </location>
</feature>
<evidence type="ECO:0000259" key="13">
    <source>
        <dbReference type="Pfam" id="PF23256"/>
    </source>
</evidence>
<dbReference type="Gene3D" id="1.20.1530.20">
    <property type="match status" value="1"/>
</dbReference>
<keyword evidence="2" id="KW-0813">Transport</keyword>
<evidence type="ECO:0000259" key="12">
    <source>
        <dbReference type="Pfam" id="PF00999"/>
    </source>
</evidence>
<evidence type="ECO:0000256" key="8">
    <source>
        <dbReference type="ARBA" id="ARBA00023136"/>
    </source>
</evidence>
<evidence type="ECO:0000256" key="2">
    <source>
        <dbReference type="ARBA" id="ARBA00022448"/>
    </source>
</evidence>
<keyword evidence="5" id="KW-0630">Potassium</keyword>
<gene>
    <name evidence="15" type="ORF">F3Y22_tig00003151pilonHSYRG00029</name>
</gene>
<keyword evidence="8 11" id="KW-0472">Membrane</keyword>
<evidence type="ECO:0000256" key="3">
    <source>
        <dbReference type="ARBA" id="ARBA00022538"/>
    </source>
</evidence>
<dbReference type="GO" id="GO:0012505">
    <property type="term" value="C:endomembrane system"/>
    <property type="evidence" value="ECO:0007669"/>
    <property type="project" value="TreeGrafter"/>
</dbReference>
<keyword evidence="16" id="KW-1185">Reference proteome</keyword>
<feature type="domain" description="Cation/H(+) antiporter C-terminal" evidence="14">
    <location>
        <begin position="407"/>
        <end position="442"/>
    </location>
</feature>
<sequence>MVITAFPVLVCILAELKLLATYVGRIAMSAVAFNDVVAWTLLALALSGSDSSHLVSLWVLLCGTAFVVFFIFVLKPILSVTARRSLDGEPVGELYICITLSLVLAAGFITDIIGINALFSAFMVGIIIPKDSPFTGMLIEKIEDLFSGLFLPLYFASNGLKTNITTIKVGLAMLFNVPFVEALALGVLMNTKGLVELIVLNIGKDRKVLTDQSFVKLVLMALFTTFITTPILMAVYKPARKGTPYNHRMIWRKDPDTELRVLACFYNTRNIPTLINLIKSSRGTRKKDNSVKSGLPFWNKVPGDQDQMVIAFEAYQQLRSVVIRPMNAISALNSIHDDIFTSAERKRAALIIMPFHKHQRVDGTMESLGHSFHLVNQRVLRHAPCSVGILVDRGLGGTTQVVASEVSYSVVVPFFGGQDDREALSYGIRIAKHGIKLTILKFTTKPETEPDPSRPDASTESVKDNEIFSDSTLFLVGITSPAMPLSERSTDCPKLGHVGSYLASSDFSTTSSILVIQQYDPSINDKEKRLDDANEASDNVTGSSSV</sequence>
<keyword evidence="4 11" id="KW-0812">Transmembrane</keyword>
<organism evidence="15 16">
    <name type="scientific">Hibiscus syriacus</name>
    <name type="common">Rose of Sharon</name>
    <dbReference type="NCBI Taxonomy" id="106335"/>
    <lineage>
        <taxon>Eukaryota</taxon>
        <taxon>Viridiplantae</taxon>
        <taxon>Streptophyta</taxon>
        <taxon>Embryophyta</taxon>
        <taxon>Tracheophyta</taxon>
        <taxon>Spermatophyta</taxon>
        <taxon>Magnoliopsida</taxon>
        <taxon>eudicotyledons</taxon>
        <taxon>Gunneridae</taxon>
        <taxon>Pentapetalae</taxon>
        <taxon>rosids</taxon>
        <taxon>malvids</taxon>
        <taxon>Malvales</taxon>
        <taxon>Malvaceae</taxon>
        <taxon>Malvoideae</taxon>
        <taxon>Hibiscus</taxon>
    </lineage>
</organism>
<dbReference type="GO" id="GO:0006813">
    <property type="term" value="P:potassium ion transport"/>
    <property type="evidence" value="ECO:0007669"/>
    <property type="project" value="UniProtKB-KW"/>
</dbReference>
<dbReference type="InterPro" id="IPR038770">
    <property type="entry name" value="Na+/solute_symporter_sf"/>
</dbReference>
<dbReference type="GO" id="GO:0006885">
    <property type="term" value="P:regulation of pH"/>
    <property type="evidence" value="ECO:0007669"/>
    <property type="project" value="TreeGrafter"/>
</dbReference>
<feature type="region of interest" description="Disordered" evidence="10">
    <location>
        <begin position="525"/>
        <end position="546"/>
    </location>
</feature>
<feature type="transmembrane region" description="Helical" evidence="11">
    <location>
        <begin position="95"/>
        <end position="128"/>
    </location>
</feature>
<dbReference type="InterPro" id="IPR057291">
    <property type="entry name" value="CHX17_2nd"/>
</dbReference>
<dbReference type="PANTHER" id="PTHR32468">
    <property type="entry name" value="CATION/H + ANTIPORTER"/>
    <property type="match status" value="1"/>
</dbReference>
<comment type="caution">
    <text evidence="15">The sequence shown here is derived from an EMBL/GenBank/DDBJ whole genome shotgun (WGS) entry which is preliminary data.</text>
</comment>
<evidence type="ECO:0000313" key="16">
    <source>
        <dbReference type="Proteomes" id="UP000436088"/>
    </source>
</evidence>
<dbReference type="Gene3D" id="3.40.50.12370">
    <property type="match status" value="1"/>
</dbReference>
<accession>A0A6A3CM84</accession>
<dbReference type="InterPro" id="IPR050794">
    <property type="entry name" value="CPA2_transporter"/>
</dbReference>
<evidence type="ECO:0000313" key="15">
    <source>
        <dbReference type="EMBL" id="KAE8729827.1"/>
    </source>
</evidence>
<evidence type="ECO:0000256" key="9">
    <source>
        <dbReference type="ARBA" id="ARBA00038341"/>
    </source>
</evidence>
<dbReference type="PANTHER" id="PTHR32468:SF81">
    <property type="entry name" value="CATION_H(+) ANTIPORTER 19"/>
    <property type="match status" value="1"/>
</dbReference>
<dbReference type="Proteomes" id="UP000436088">
    <property type="component" value="Unassembled WGS sequence"/>
</dbReference>
<feature type="domain" description="Cation/H(+) antiporter central" evidence="13">
    <location>
        <begin position="281"/>
        <end position="403"/>
    </location>
</feature>
<feature type="domain" description="Cation/H+ exchanger transmembrane" evidence="12">
    <location>
        <begin position="3"/>
        <end position="168"/>
    </location>
</feature>